<dbReference type="PANTHER" id="PTHR21660">
    <property type="entry name" value="THIOESTERASE SUPERFAMILY MEMBER-RELATED"/>
    <property type="match status" value="1"/>
</dbReference>
<gene>
    <name evidence="4" type="ORF">K788_0008579</name>
</gene>
<evidence type="ECO:0000259" key="3">
    <source>
        <dbReference type="Pfam" id="PF03061"/>
    </source>
</evidence>
<comment type="similarity">
    <text evidence="1">Belongs to the thioesterase PaaI family.</text>
</comment>
<keyword evidence="2" id="KW-0378">Hydrolase</keyword>
<name>A0A0P0RPE0_9BURK</name>
<dbReference type="KEGG" id="bcai:K788_0008579"/>
<dbReference type="InterPro" id="IPR006683">
    <property type="entry name" value="Thioestr_dom"/>
</dbReference>
<evidence type="ECO:0000313" key="5">
    <source>
        <dbReference type="Proteomes" id="UP000019146"/>
    </source>
</evidence>
<evidence type="ECO:0000313" key="4">
    <source>
        <dbReference type="EMBL" id="ALL70855.1"/>
    </source>
</evidence>
<dbReference type="InterPro" id="IPR029069">
    <property type="entry name" value="HotDog_dom_sf"/>
</dbReference>
<geneLocation type="plasmid" evidence="5"/>
<dbReference type="AlphaFoldDB" id="A0A0P0RPE0"/>
<dbReference type="Proteomes" id="UP000019146">
    <property type="component" value="Plasmid unnamed"/>
</dbReference>
<organism evidence="4 5">
    <name type="scientific">Paraburkholderia caribensis MBA4</name>
    <dbReference type="NCBI Taxonomy" id="1323664"/>
    <lineage>
        <taxon>Bacteria</taxon>
        <taxon>Pseudomonadati</taxon>
        <taxon>Pseudomonadota</taxon>
        <taxon>Betaproteobacteria</taxon>
        <taxon>Burkholderiales</taxon>
        <taxon>Burkholderiaceae</taxon>
        <taxon>Paraburkholderia</taxon>
    </lineage>
</organism>
<dbReference type="InterPro" id="IPR039298">
    <property type="entry name" value="ACOT13"/>
</dbReference>
<reference evidence="4 5" key="1">
    <citation type="journal article" date="2014" name="Genome Announc.">
        <title>Draft Genome Sequence of the Haloacid-Degrading Burkholderia caribensis Strain MBA4.</title>
        <authorList>
            <person name="Pan Y."/>
            <person name="Kong K.F."/>
            <person name="Tsang J.S."/>
        </authorList>
    </citation>
    <scope>NUCLEOTIDE SEQUENCE [LARGE SCALE GENOMIC DNA]</scope>
    <source>
        <strain evidence="4 5">MBA4</strain>
        <plasmid evidence="5">Plasmid</plasmid>
    </source>
</reference>
<dbReference type="PANTHER" id="PTHR21660:SF1">
    <property type="entry name" value="ACYL-COENZYME A THIOESTERASE 13"/>
    <property type="match status" value="1"/>
</dbReference>
<evidence type="ECO:0000256" key="1">
    <source>
        <dbReference type="ARBA" id="ARBA00008324"/>
    </source>
</evidence>
<sequence>MDIDVLENPFLASLGMTRSAWREGYAEFRLDLQPGLLNRQRVLQGGVVATLLDAACGYAGLYSADPQRPIHGVTLSLTLNFLDKGVGSTLIGRGMLERKGRSIFFARGEAWIDSTTLIATAQGTFKYAGGYGRREPSNPPGGELD</sequence>
<dbReference type="CDD" id="cd03443">
    <property type="entry name" value="PaaI_thioesterase"/>
    <property type="match status" value="1"/>
</dbReference>
<dbReference type="Pfam" id="PF03061">
    <property type="entry name" value="4HBT"/>
    <property type="match status" value="1"/>
</dbReference>
<protein>
    <submittedName>
        <fullName evidence="4">Thioesterase</fullName>
    </submittedName>
</protein>
<dbReference type="Gene3D" id="3.10.129.10">
    <property type="entry name" value="Hotdog Thioesterase"/>
    <property type="match status" value="1"/>
</dbReference>
<dbReference type="EMBL" id="CP012748">
    <property type="protein sequence ID" value="ALL70855.1"/>
    <property type="molecule type" value="Genomic_DNA"/>
</dbReference>
<keyword evidence="4" id="KW-0614">Plasmid</keyword>
<proteinExistence type="inferred from homology"/>
<dbReference type="GeneID" id="69974272"/>
<accession>A0A0P0RPE0</accession>
<dbReference type="SUPFAM" id="SSF54637">
    <property type="entry name" value="Thioesterase/thiol ester dehydrase-isomerase"/>
    <property type="match status" value="1"/>
</dbReference>
<evidence type="ECO:0000256" key="2">
    <source>
        <dbReference type="ARBA" id="ARBA00022801"/>
    </source>
</evidence>
<dbReference type="GO" id="GO:0047617">
    <property type="term" value="F:fatty acyl-CoA hydrolase activity"/>
    <property type="evidence" value="ECO:0007669"/>
    <property type="project" value="InterPro"/>
</dbReference>
<feature type="domain" description="Thioesterase" evidence="3">
    <location>
        <begin position="43"/>
        <end position="118"/>
    </location>
</feature>
<dbReference type="RefSeq" id="WP_035993456.1">
    <property type="nucleotide sequence ID" value="NZ_CP012748.1"/>
</dbReference>